<dbReference type="EMBL" id="JACIIX010000009">
    <property type="protein sequence ID" value="MBB6211143.1"/>
    <property type="molecule type" value="Genomic_DNA"/>
</dbReference>
<dbReference type="Proteomes" id="UP000544872">
    <property type="component" value="Unassembled WGS sequence"/>
</dbReference>
<dbReference type="PANTHER" id="PTHR42905:SF16">
    <property type="entry name" value="CARBOXYPHOSPHONOENOLPYRUVATE PHOSPHONOMUTASE-LIKE PROTEIN (AFU_ORTHOLOGUE AFUA_5G07230)"/>
    <property type="match status" value="1"/>
</dbReference>
<accession>A0A7X0DMJ5</accession>
<dbReference type="RefSeq" id="WP_184263958.1">
    <property type="nucleotide sequence ID" value="NZ_JACIIX010000009.1"/>
</dbReference>
<keyword evidence="2" id="KW-1185">Reference proteome</keyword>
<gene>
    <name evidence="1" type="ORF">FHS48_002578</name>
</gene>
<reference evidence="1 2" key="1">
    <citation type="submission" date="2020-08" db="EMBL/GenBank/DDBJ databases">
        <title>Genomic Encyclopedia of Type Strains, Phase IV (KMG-IV): sequencing the most valuable type-strain genomes for metagenomic binning, comparative biology and taxonomic classification.</title>
        <authorList>
            <person name="Goeker M."/>
        </authorList>
    </citation>
    <scope>NUCLEOTIDE SEQUENCE [LARGE SCALE GENOMIC DNA]</scope>
    <source>
        <strain evidence="1 2">DSM 11590</strain>
    </source>
</reference>
<dbReference type="InterPro" id="IPR015813">
    <property type="entry name" value="Pyrv/PenolPyrv_kinase-like_dom"/>
</dbReference>
<dbReference type="Pfam" id="PF13714">
    <property type="entry name" value="PEP_mutase"/>
    <property type="match status" value="1"/>
</dbReference>
<evidence type="ECO:0000313" key="1">
    <source>
        <dbReference type="EMBL" id="MBB6211143.1"/>
    </source>
</evidence>
<proteinExistence type="predicted"/>
<dbReference type="AlphaFoldDB" id="A0A7X0DMJ5"/>
<dbReference type="Gene3D" id="6.10.250.2750">
    <property type="match status" value="1"/>
</dbReference>
<evidence type="ECO:0000313" key="2">
    <source>
        <dbReference type="Proteomes" id="UP000544872"/>
    </source>
</evidence>
<name>A0A7X0DMJ5_NOVIT</name>
<dbReference type="GO" id="GO:0016829">
    <property type="term" value="F:lyase activity"/>
    <property type="evidence" value="ECO:0007669"/>
    <property type="project" value="UniProtKB-KW"/>
</dbReference>
<sequence length="281" mass="28959">MTAASDTVSKGAAFRRLHDGPGAFVIPNPWDVGSARLLAALGFPALATTSAGMSFAYGVGEGKVPHAMVLEHCRQLVQATPLPVSADLEKGFGDSPEEAAETIRAAAGLGLAGCSLEDFTGDPANPIFETSLAVERIAAAAEARAGLAEDFVLTARCENFLWGRPDLDDTIARLQAFEKAGADVLFAPGLRDLDSIRAVCAAVSRPVNVIMGLPGISFSVSDLAAAGVRRISIGSSLARVAYGAAISAAQEILGTGSFGTVSQAIGFARMEEYFAGQEVIS</sequence>
<dbReference type="SUPFAM" id="SSF51621">
    <property type="entry name" value="Phosphoenolpyruvate/pyruvate domain"/>
    <property type="match status" value="1"/>
</dbReference>
<keyword evidence="1" id="KW-0456">Lyase</keyword>
<dbReference type="PANTHER" id="PTHR42905">
    <property type="entry name" value="PHOSPHOENOLPYRUVATE CARBOXYLASE"/>
    <property type="match status" value="1"/>
</dbReference>
<protein>
    <submittedName>
        <fullName evidence="1">2-methylisocitrate lyase-like PEP mutase family enzyme</fullName>
    </submittedName>
</protein>
<dbReference type="Gene3D" id="3.20.20.60">
    <property type="entry name" value="Phosphoenolpyruvate-binding domains"/>
    <property type="match status" value="1"/>
</dbReference>
<dbReference type="InterPro" id="IPR040442">
    <property type="entry name" value="Pyrv_kinase-like_dom_sf"/>
</dbReference>
<organism evidence="1 2">
    <name type="scientific">Novispirillum itersonii</name>
    <name type="common">Aquaspirillum itersonii</name>
    <dbReference type="NCBI Taxonomy" id="189"/>
    <lineage>
        <taxon>Bacteria</taxon>
        <taxon>Pseudomonadati</taxon>
        <taxon>Pseudomonadota</taxon>
        <taxon>Alphaproteobacteria</taxon>
        <taxon>Rhodospirillales</taxon>
        <taxon>Novispirillaceae</taxon>
        <taxon>Novispirillum</taxon>
    </lineage>
</organism>
<dbReference type="InterPro" id="IPR039556">
    <property type="entry name" value="ICL/PEPM"/>
</dbReference>
<dbReference type="CDD" id="cd00377">
    <property type="entry name" value="ICL_PEPM"/>
    <property type="match status" value="1"/>
</dbReference>
<comment type="caution">
    <text evidence="1">The sequence shown here is derived from an EMBL/GenBank/DDBJ whole genome shotgun (WGS) entry which is preliminary data.</text>
</comment>